<protein>
    <recommendedName>
        <fullName evidence="9">TRAP transporter small permease protein</fullName>
    </recommendedName>
</protein>
<feature type="transmembrane region" description="Helical" evidence="9">
    <location>
        <begin position="67"/>
        <end position="84"/>
    </location>
</feature>
<comment type="similarity">
    <text evidence="8 9">Belongs to the TRAP transporter small permease family.</text>
</comment>
<keyword evidence="3" id="KW-1003">Cell membrane</keyword>
<feature type="transmembrane region" description="Helical" evidence="9">
    <location>
        <begin position="148"/>
        <end position="166"/>
    </location>
</feature>
<evidence type="ECO:0000313" key="11">
    <source>
        <dbReference type="EMBL" id="RLQ20885.1"/>
    </source>
</evidence>
<evidence type="ECO:0000256" key="7">
    <source>
        <dbReference type="ARBA" id="ARBA00023136"/>
    </source>
</evidence>
<comment type="subcellular location">
    <subcellularLocation>
        <location evidence="1 9">Cell inner membrane</location>
        <topology evidence="1 9">Multi-pass membrane protein</topology>
    </subcellularLocation>
</comment>
<keyword evidence="7 9" id="KW-0472">Membrane</keyword>
<evidence type="ECO:0000256" key="6">
    <source>
        <dbReference type="ARBA" id="ARBA00022989"/>
    </source>
</evidence>
<keyword evidence="5 9" id="KW-0812">Transmembrane</keyword>
<keyword evidence="12" id="KW-1185">Reference proteome</keyword>
<evidence type="ECO:0000256" key="9">
    <source>
        <dbReference type="RuleBase" id="RU369079"/>
    </source>
</evidence>
<evidence type="ECO:0000256" key="2">
    <source>
        <dbReference type="ARBA" id="ARBA00022448"/>
    </source>
</evidence>
<dbReference type="Pfam" id="PF04290">
    <property type="entry name" value="DctQ"/>
    <property type="match status" value="1"/>
</dbReference>
<dbReference type="EMBL" id="QRAN01000018">
    <property type="protein sequence ID" value="RLQ20885.1"/>
    <property type="molecule type" value="Genomic_DNA"/>
</dbReference>
<keyword evidence="2 9" id="KW-0813">Transport</keyword>
<reference evidence="11 12" key="1">
    <citation type="submission" date="2018-07" db="EMBL/GenBank/DDBJ databases">
        <title>Halioglobus sp. genome submission.</title>
        <authorList>
            <person name="Ye M.-Q."/>
            <person name="Du Z.-J."/>
        </authorList>
    </citation>
    <scope>NUCLEOTIDE SEQUENCE [LARGE SCALE GENOMIC DNA]</scope>
    <source>
        <strain evidence="11 12">U0301</strain>
    </source>
</reference>
<evidence type="ECO:0000256" key="4">
    <source>
        <dbReference type="ARBA" id="ARBA00022519"/>
    </source>
</evidence>
<evidence type="ECO:0000256" key="8">
    <source>
        <dbReference type="ARBA" id="ARBA00038436"/>
    </source>
</evidence>
<name>A0A3L7DVR8_9GAMM</name>
<dbReference type="PANTHER" id="PTHR35011">
    <property type="entry name" value="2,3-DIKETO-L-GULONATE TRAP TRANSPORTER SMALL PERMEASE PROTEIN YIAM"/>
    <property type="match status" value="1"/>
</dbReference>
<dbReference type="AlphaFoldDB" id="A0A3L7DVR8"/>
<dbReference type="PANTHER" id="PTHR35011:SF4">
    <property type="entry name" value="SLL1102 PROTEIN"/>
    <property type="match status" value="1"/>
</dbReference>
<evidence type="ECO:0000313" key="12">
    <source>
        <dbReference type="Proteomes" id="UP000265509"/>
    </source>
</evidence>
<sequence length="184" mass="20161">MILCPPCNKKDLIRMALVRKFVQTIDAFTDHFGRALAWLVLAMALLTTVIVVMRYGFNSGSIFAQELVTYMHATLFLLGAGYALKHNVHVRVDIFYRGFTARGRAWVNALGGVVFLLPLCLFIIGVSWDFVSESWAMRETSSELGGIAAVYALKALIPALGINLLLQGVAETLRNALVLADGKG</sequence>
<comment type="subunit">
    <text evidence="9">The complex comprises the extracytoplasmic solute receptor protein and the two transmembrane proteins.</text>
</comment>
<feature type="transmembrane region" description="Helical" evidence="9">
    <location>
        <begin position="35"/>
        <end position="55"/>
    </location>
</feature>
<comment type="function">
    <text evidence="9">Part of the tripartite ATP-independent periplasmic (TRAP) transport system.</text>
</comment>
<keyword evidence="6 9" id="KW-1133">Transmembrane helix</keyword>
<evidence type="ECO:0000259" key="10">
    <source>
        <dbReference type="Pfam" id="PF04290"/>
    </source>
</evidence>
<feature type="domain" description="Tripartite ATP-independent periplasmic transporters DctQ component" evidence="10">
    <location>
        <begin position="43"/>
        <end position="175"/>
    </location>
</feature>
<evidence type="ECO:0000256" key="1">
    <source>
        <dbReference type="ARBA" id="ARBA00004429"/>
    </source>
</evidence>
<dbReference type="InterPro" id="IPR007387">
    <property type="entry name" value="TRAP_DctQ"/>
</dbReference>
<evidence type="ECO:0000256" key="3">
    <source>
        <dbReference type="ARBA" id="ARBA00022475"/>
    </source>
</evidence>
<dbReference type="OrthoDB" id="9795655at2"/>
<gene>
    <name evidence="11" type="ORF">DWB85_15065</name>
</gene>
<dbReference type="GO" id="GO:0005886">
    <property type="term" value="C:plasma membrane"/>
    <property type="evidence" value="ECO:0007669"/>
    <property type="project" value="UniProtKB-SubCell"/>
</dbReference>
<dbReference type="InterPro" id="IPR055348">
    <property type="entry name" value="DctQ"/>
</dbReference>
<organism evidence="11 12">
    <name type="scientific">Seongchinamella sediminis</name>
    <dbReference type="NCBI Taxonomy" id="2283635"/>
    <lineage>
        <taxon>Bacteria</taxon>
        <taxon>Pseudomonadati</taxon>
        <taxon>Pseudomonadota</taxon>
        <taxon>Gammaproteobacteria</taxon>
        <taxon>Cellvibrionales</taxon>
        <taxon>Halieaceae</taxon>
        <taxon>Seongchinamella</taxon>
    </lineage>
</organism>
<dbReference type="Proteomes" id="UP000265509">
    <property type="component" value="Unassembled WGS sequence"/>
</dbReference>
<dbReference type="GO" id="GO:0022857">
    <property type="term" value="F:transmembrane transporter activity"/>
    <property type="evidence" value="ECO:0007669"/>
    <property type="project" value="UniProtKB-UniRule"/>
</dbReference>
<comment type="caution">
    <text evidence="11">The sequence shown here is derived from an EMBL/GenBank/DDBJ whole genome shotgun (WGS) entry which is preliminary data.</text>
</comment>
<accession>A0A3L7DVR8</accession>
<keyword evidence="4 9" id="KW-0997">Cell inner membrane</keyword>
<feature type="transmembrane region" description="Helical" evidence="9">
    <location>
        <begin position="105"/>
        <end position="128"/>
    </location>
</feature>
<proteinExistence type="inferred from homology"/>
<evidence type="ECO:0000256" key="5">
    <source>
        <dbReference type="ARBA" id="ARBA00022692"/>
    </source>
</evidence>